<dbReference type="Proteomes" id="UP000199251">
    <property type="component" value="Unassembled WGS sequence"/>
</dbReference>
<proteinExistence type="predicted"/>
<dbReference type="STRING" id="141349.BN1232_06167"/>
<dbReference type="EMBL" id="CTEE01000002">
    <property type="protein sequence ID" value="CQD24334.1"/>
    <property type="molecule type" value="Genomic_DNA"/>
</dbReference>
<evidence type="ECO:0000313" key="2">
    <source>
        <dbReference type="Proteomes" id="UP000199251"/>
    </source>
</evidence>
<name>A0A0E4H5R2_MYCLN</name>
<evidence type="ECO:0000313" key="1">
    <source>
        <dbReference type="EMBL" id="CQD24334.1"/>
    </source>
</evidence>
<reference evidence="1 2" key="1">
    <citation type="submission" date="2015-03" db="EMBL/GenBank/DDBJ databases">
        <authorList>
            <person name="Urmite Genomes"/>
        </authorList>
    </citation>
    <scope>NUCLEOTIDE SEQUENCE [LARGE SCALE GENOMIC DNA]</scope>
    <source>
        <strain evidence="1 2">CSUR P1491</strain>
    </source>
</reference>
<organism evidence="1 2">
    <name type="scientific">Mycobacterium lentiflavum</name>
    <dbReference type="NCBI Taxonomy" id="141349"/>
    <lineage>
        <taxon>Bacteria</taxon>
        <taxon>Bacillati</taxon>
        <taxon>Actinomycetota</taxon>
        <taxon>Actinomycetes</taxon>
        <taxon>Mycobacteriales</taxon>
        <taxon>Mycobacteriaceae</taxon>
        <taxon>Mycobacterium</taxon>
        <taxon>Mycobacterium simiae complex</taxon>
    </lineage>
</organism>
<accession>A0A0E4H5R2</accession>
<dbReference type="AlphaFoldDB" id="A0A0E4H5R2"/>
<gene>
    <name evidence="1" type="ORF">BN1232_06167</name>
</gene>
<protein>
    <submittedName>
        <fullName evidence="1">Uncharacterized protein</fullName>
    </submittedName>
</protein>
<sequence>MRNPESELVWQGRLQLGDEPGTFACLLMPGSRLSYR</sequence>